<dbReference type="PROSITE" id="PS51257">
    <property type="entry name" value="PROKAR_LIPOPROTEIN"/>
    <property type="match status" value="1"/>
</dbReference>
<sequence length="188" mass="21539">MRKFIPLSALVVLSTLLAGCDSPPSDRESIELFKEHRALLKQLRQEGCSFLQDPDFKRLRIHANEIESSVTGKTSGYEEQFYSNDSVKERVDKVKGLLNALDAKYFLIMRGSGENYVTNSSCSLSIALTTFGMPADTVISGFAFNPKNEHTFNRLEELPKRKGQESLLYRFRLTEDEAEPWYFYFEKT</sequence>
<accession>A0A432Z208</accession>
<proteinExistence type="predicted"/>
<reference evidence="2" key="1">
    <citation type="journal article" date="2018" name="Front. Microbiol.">
        <title>Genome-Based Analysis Reveals the Taxonomy and Diversity of the Family Idiomarinaceae.</title>
        <authorList>
            <person name="Liu Y."/>
            <person name="Lai Q."/>
            <person name="Shao Z."/>
        </authorList>
    </citation>
    <scope>NUCLEOTIDE SEQUENCE [LARGE SCALE GENOMIC DNA]</scope>
    <source>
        <strain evidence="2">R22</strain>
    </source>
</reference>
<dbReference type="Proteomes" id="UP000288058">
    <property type="component" value="Unassembled WGS sequence"/>
</dbReference>
<evidence type="ECO:0008006" key="3">
    <source>
        <dbReference type="Google" id="ProtNLM"/>
    </source>
</evidence>
<evidence type="ECO:0000313" key="1">
    <source>
        <dbReference type="EMBL" id="RUO71863.1"/>
    </source>
</evidence>
<dbReference type="EMBL" id="PIQC01000003">
    <property type="protein sequence ID" value="RUO71863.1"/>
    <property type="molecule type" value="Genomic_DNA"/>
</dbReference>
<comment type="caution">
    <text evidence="1">The sequence shown here is derived from an EMBL/GenBank/DDBJ whole genome shotgun (WGS) entry which is preliminary data.</text>
</comment>
<keyword evidence="2" id="KW-1185">Reference proteome</keyword>
<dbReference type="AlphaFoldDB" id="A0A432Z208"/>
<protein>
    <recommendedName>
        <fullName evidence="3">Lipoprotein</fullName>
    </recommendedName>
</protein>
<name>A0A432Z208_9GAMM</name>
<gene>
    <name evidence="1" type="ORF">CWI78_04930</name>
</gene>
<evidence type="ECO:0000313" key="2">
    <source>
        <dbReference type="Proteomes" id="UP000288058"/>
    </source>
</evidence>
<dbReference type="RefSeq" id="WP_126780828.1">
    <property type="nucleotide sequence ID" value="NZ_PIQC01000003.1"/>
</dbReference>
<organism evidence="1 2">
    <name type="scientific">Idiomarina ramblicola</name>
    <dbReference type="NCBI Taxonomy" id="263724"/>
    <lineage>
        <taxon>Bacteria</taxon>
        <taxon>Pseudomonadati</taxon>
        <taxon>Pseudomonadota</taxon>
        <taxon>Gammaproteobacteria</taxon>
        <taxon>Alteromonadales</taxon>
        <taxon>Idiomarinaceae</taxon>
        <taxon>Idiomarina</taxon>
    </lineage>
</organism>